<evidence type="ECO:0000256" key="4">
    <source>
        <dbReference type="ARBA" id="ARBA00022989"/>
    </source>
</evidence>
<keyword evidence="5 7" id="KW-0472">Membrane</keyword>
<comment type="caution">
    <text evidence="8">The sequence shown here is derived from an EMBL/GenBank/DDBJ whole genome shotgun (WGS) entry which is preliminary data.</text>
</comment>
<feature type="transmembrane region" description="Helical" evidence="7">
    <location>
        <begin position="131"/>
        <end position="151"/>
    </location>
</feature>
<evidence type="ECO:0000256" key="3">
    <source>
        <dbReference type="ARBA" id="ARBA00022692"/>
    </source>
</evidence>
<evidence type="ECO:0000256" key="7">
    <source>
        <dbReference type="SAM" id="Phobius"/>
    </source>
</evidence>
<keyword evidence="3 7" id="KW-0812">Transmembrane</keyword>
<dbReference type="InterPro" id="IPR050367">
    <property type="entry name" value="APC_superfamily"/>
</dbReference>
<reference evidence="9" key="1">
    <citation type="journal article" date="2019" name="Int. J. Syst. Evol. Microbiol.">
        <title>The Global Catalogue of Microorganisms (GCM) 10K type strain sequencing project: providing services to taxonomists for standard genome sequencing and annotation.</title>
        <authorList>
            <consortium name="The Broad Institute Genomics Platform"/>
            <consortium name="The Broad Institute Genome Sequencing Center for Infectious Disease"/>
            <person name="Wu L."/>
            <person name="Ma J."/>
        </authorList>
    </citation>
    <scope>NUCLEOTIDE SEQUENCE [LARGE SCALE GENOMIC DNA]</scope>
    <source>
        <strain evidence="9">NBRC 112299</strain>
    </source>
</reference>
<feature type="transmembrane region" description="Helical" evidence="7">
    <location>
        <begin position="43"/>
        <end position="64"/>
    </location>
</feature>
<dbReference type="Gene3D" id="1.20.1740.10">
    <property type="entry name" value="Amino acid/polyamine transporter I"/>
    <property type="match status" value="1"/>
</dbReference>
<evidence type="ECO:0000313" key="9">
    <source>
        <dbReference type="Proteomes" id="UP001157125"/>
    </source>
</evidence>
<evidence type="ECO:0000256" key="2">
    <source>
        <dbReference type="ARBA" id="ARBA00022475"/>
    </source>
</evidence>
<evidence type="ECO:0000313" key="8">
    <source>
        <dbReference type="EMBL" id="GMA37372.1"/>
    </source>
</evidence>
<keyword evidence="4 7" id="KW-1133">Transmembrane helix</keyword>
<gene>
    <name evidence="8" type="ORF">GCM10025876_35760</name>
</gene>
<dbReference type="Pfam" id="PF13520">
    <property type="entry name" value="AA_permease_2"/>
    <property type="match status" value="1"/>
</dbReference>
<comment type="subcellular location">
    <subcellularLocation>
        <location evidence="1">Cell membrane</location>
        <topology evidence="1">Multi-pass membrane protein</topology>
    </subcellularLocation>
</comment>
<proteinExistence type="predicted"/>
<dbReference type="PANTHER" id="PTHR42770">
    <property type="entry name" value="AMINO ACID TRANSPORTER-RELATED"/>
    <property type="match status" value="1"/>
</dbReference>
<dbReference type="PANTHER" id="PTHR42770:SF4">
    <property type="entry name" value="ARGININE_ORNITHINE ANTIPORTER-RELATED"/>
    <property type="match status" value="1"/>
</dbReference>
<keyword evidence="9" id="KW-1185">Reference proteome</keyword>
<name>A0ABQ6IKY1_9MICO</name>
<protein>
    <recommendedName>
        <fullName evidence="10">Arginine/ornithine antiporter</fullName>
    </recommendedName>
</protein>
<evidence type="ECO:0008006" key="10">
    <source>
        <dbReference type="Google" id="ProtNLM"/>
    </source>
</evidence>
<evidence type="ECO:0000256" key="6">
    <source>
        <dbReference type="SAM" id="MobiDB-lite"/>
    </source>
</evidence>
<feature type="transmembrane region" description="Helical" evidence="7">
    <location>
        <begin position="107"/>
        <end position="124"/>
    </location>
</feature>
<organism evidence="8 9">
    <name type="scientific">Demequina litorisediminis</name>
    <dbReference type="NCBI Taxonomy" id="1849022"/>
    <lineage>
        <taxon>Bacteria</taxon>
        <taxon>Bacillati</taxon>
        <taxon>Actinomycetota</taxon>
        <taxon>Actinomycetes</taxon>
        <taxon>Micrococcales</taxon>
        <taxon>Demequinaceae</taxon>
        <taxon>Demequina</taxon>
    </lineage>
</organism>
<accession>A0ABQ6IKY1</accession>
<feature type="compositionally biased region" description="Polar residues" evidence="6">
    <location>
        <begin position="179"/>
        <end position="190"/>
    </location>
</feature>
<keyword evidence="2" id="KW-1003">Cell membrane</keyword>
<dbReference type="InterPro" id="IPR002293">
    <property type="entry name" value="AA/rel_permease1"/>
</dbReference>
<sequence length="210" mass="21881">MTESAAAPTRRLGLPMLIAMVIGSMVGAGVFSLPSTFAEATGVYGALIAWTLAGGGMLLMAIVFQRLSRERPDLDAGIFAYAKAGFGPYVGFFSAFGYWAGACIANVTYWVLICSTLGAVIPALGEGDTLAAVVVGSAGIWVFHAVIARGIDTAAIINTITTIAKLIPWRCSSSWSHSLASRGRPSSTTCGARLPTPRVTSPSRCARRCS</sequence>
<evidence type="ECO:0000256" key="5">
    <source>
        <dbReference type="ARBA" id="ARBA00023136"/>
    </source>
</evidence>
<feature type="transmembrane region" description="Helical" evidence="7">
    <location>
        <begin position="76"/>
        <end position="101"/>
    </location>
</feature>
<feature type="region of interest" description="Disordered" evidence="6">
    <location>
        <begin position="179"/>
        <end position="199"/>
    </location>
</feature>
<dbReference type="Proteomes" id="UP001157125">
    <property type="component" value="Unassembled WGS sequence"/>
</dbReference>
<dbReference type="EMBL" id="BSUN01000001">
    <property type="protein sequence ID" value="GMA37372.1"/>
    <property type="molecule type" value="Genomic_DNA"/>
</dbReference>
<feature type="transmembrane region" description="Helical" evidence="7">
    <location>
        <begin position="12"/>
        <end position="31"/>
    </location>
</feature>
<evidence type="ECO:0000256" key="1">
    <source>
        <dbReference type="ARBA" id="ARBA00004651"/>
    </source>
</evidence>